<accession>A0A317XQZ6</accession>
<organism evidence="2 3">
    <name type="scientific">Testicularia cyperi</name>
    <dbReference type="NCBI Taxonomy" id="1882483"/>
    <lineage>
        <taxon>Eukaryota</taxon>
        <taxon>Fungi</taxon>
        <taxon>Dikarya</taxon>
        <taxon>Basidiomycota</taxon>
        <taxon>Ustilaginomycotina</taxon>
        <taxon>Ustilaginomycetes</taxon>
        <taxon>Ustilaginales</taxon>
        <taxon>Anthracoideaceae</taxon>
        <taxon>Testicularia</taxon>
    </lineage>
</organism>
<dbReference type="AlphaFoldDB" id="A0A317XQZ6"/>
<evidence type="ECO:0000256" key="1">
    <source>
        <dbReference type="SAM" id="SignalP"/>
    </source>
</evidence>
<feature type="signal peptide" evidence="1">
    <location>
        <begin position="1"/>
        <end position="24"/>
    </location>
</feature>
<keyword evidence="1" id="KW-0732">Signal</keyword>
<reference evidence="2 3" key="1">
    <citation type="journal article" date="2018" name="Mol. Biol. Evol.">
        <title>Broad Genomic Sampling Reveals a Smut Pathogenic Ancestry of the Fungal Clade Ustilaginomycotina.</title>
        <authorList>
            <person name="Kijpornyongpan T."/>
            <person name="Mondo S.J."/>
            <person name="Barry K."/>
            <person name="Sandor L."/>
            <person name="Lee J."/>
            <person name="Lipzen A."/>
            <person name="Pangilinan J."/>
            <person name="LaButti K."/>
            <person name="Hainaut M."/>
            <person name="Henrissat B."/>
            <person name="Grigoriev I.V."/>
            <person name="Spatafora J.W."/>
            <person name="Aime M.C."/>
        </authorList>
    </citation>
    <scope>NUCLEOTIDE SEQUENCE [LARGE SCALE GENOMIC DNA]</scope>
    <source>
        <strain evidence="2 3">MCA 3645</strain>
    </source>
</reference>
<feature type="chain" id="PRO_5016268072" evidence="1">
    <location>
        <begin position="25"/>
        <end position="248"/>
    </location>
</feature>
<dbReference type="EMBL" id="KZ819194">
    <property type="protein sequence ID" value="PWY99720.1"/>
    <property type="molecule type" value="Genomic_DNA"/>
</dbReference>
<sequence length="248" mass="28401">MKVIILRALCLVLMALALTLGTEALPLSPGLQLQRREIYPLEDLRHPFWRTPIPQGRMSSVPERHRLYSSYTLHNGAPVYDADRVDVERLQQTLRDMGRFYFYRSRIEKTKTGPVETASDAWGVMKTGSTQRPVQIGILDPEKTLLLERIKSAYIDEARFNRLVRGLKHGKPLENIPRPFKLKRWARVSSSAPIFTLPSKEIDYLEGLREALETHGMAIVHEAWSNRRILLRAVKSYGVEAFVPVAKS</sequence>
<keyword evidence="3" id="KW-1185">Reference proteome</keyword>
<name>A0A317XQZ6_9BASI</name>
<dbReference type="Proteomes" id="UP000246740">
    <property type="component" value="Unassembled WGS sequence"/>
</dbReference>
<protein>
    <submittedName>
        <fullName evidence="2">Uncharacterized protein</fullName>
    </submittedName>
</protein>
<proteinExistence type="predicted"/>
<evidence type="ECO:0000313" key="3">
    <source>
        <dbReference type="Proteomes" id="UP000246740"/>
    </source>
</evidence>
<gene>
    <name evidence="2" type="ORF">BCV70DRAFT_206716</name>
</gene>
<evidence type="ECO:0000313" key="2">
    <source>
        <dbReference type="EMBL" id="PWY99720.1"/>
    </source>
</evidence>
<dbReference type="InParanoid" id="A0A317XQZ6"/>